<comment type="caution">
    <text evidence="2">The sequence shown here is derived from an EMBL/GenBank/DDBJ whole genome shotgun (WGS) entry which is preliminary data.</text>
</comment>
<keyword evidence="3" id="KW-1185">Reference proteome</keyword>
<feature type="region of interest" description="Disordered" evidence="1">
    <location>
        <begin position="132"/>
        <end position="193"/>
    </location>
</feature>
<accession>A0ABD1J938</accession>
<feature type="compositionally biased region" description="Basic and acidic residues" evidence="1">
    <location>
        <begin position="69"/>
        <end position="82"/>
    </location>
</feature>
<evidence type="ECO:0000256" key="1">
    <source>
        <dbReference type="SAM" id="MobiDB-lite"/>
    </source>
</evidence>
<dbReference type="Pfam" id="PF15748">
    <property type="entry name" value="CCSAP"/>
    <property type="match status" value="1"/>
</dbReference>
<reference evidence="2 3" key="1">
    <citation type="submission" date="2024-09" db="EMBL/GenBank/DDBJ databases">
        <title>A chromosome-level genome assembly of Gray's grenadier anchovy, Coilia grayii.</title>
        <authorList>
            <person name="Fu Z."/>
        </authorList>
    </citation>
    <scope>NUCLEOTIDE SEQUENCE [LARGE SCALE GENOMIC DNA]</scope>
    <source>
        <strain evidence="2">G4</strain>
        <tissue evidence="2">Muscle</tissue>
    </source>
</reference>
<protein>
    <recommendedName>
        <fullName evidence="4">Centriole, cilia and spindle-associated protein</fullName>
    </recommendedName>
</protein>
<dbReference type="Proteomes" id="UP001591681">
    <property type="component" value="Unassembled WGS sequence"/>
</dbReference>
<dbReference type="PANTHER" id="PTHR31022">
    <property type="entry name" value="CENTRIOLE, CILIA AND SPINDLE-ASSOCIATED PROTEIN"/>
    <property type="match status" value="1"/>
</dbReference>
<proteinExistence type="predicted"/>
<dbReference type="EMBL" id="JBHFQA010000018">
    <property type="protein sequence ID" value="KAL2083690.1"/>
    <property type="molecule type" value="Genomic_DNA"/>
</dbReference>
<organism evidence="2 3">
    <name type="scientific">Coilia grayii</name>
    <name type="common">Gray's grenadier anchovy</name>
    <dbReference type="NCBI Taxonomy" id="363190"/>
    <lineage>
        <taxon>Eukaryota</taxon>
        <taxon>Metazoa</taxon>
        <taxon>Chordata</taxon>
        <taxon>Craniata</taxon>
        <taxon>Vertebrata</taxon>
        <taxon>Euteleostomi</taxon>
        <taxon>Actinopterygii</taxon>
        <taxon>Neopterygii</taxon>
        <taxon>Teleostei</taxon>
        <taxon>Clupei</taxon>
        <taxon>Clupeiformes</taxon>
        <taxon>Clupeoidei</taxon>
        <taxon>Engraulidae</taxon>
        <taxon>Coilinae</taxon>
        <taxon>Coilia</taxon>
    </lineage>
</organism>
<feature type="compositionally biased region" description="Basic residues" evidence="1">
    <location>
        <begin position="139"/>
        <end position="156"/>
    </location>
</feature>
<name>A0ABD1J938_9TELE</name>
<evidence type="ECO:0008006" key="4">
    <source>
        <dbReference type="Google" id="ProtNLM"/>
    </source>
</evidence>
<dbReference type="InterPro" id="IPR029774">
    <property type="entry name" value="CSAP"/>
</dbReference>
<feature type="region of interest" description="Disordered" evidence="1">
    <location>
        <begin position="55"/>
        <end position="97"/>
    </location>
</feature>
<evidence type="ECO:0000313" key="2">
    <source>
        <dbReference type="EMBL" id="KAL2083690.1"/>
    </source>
</evidence>
<dbReference type="PANTHER" id="PTHR31022:SF5">
    <property type="entry name" value="CENTRIOLE, CILIA AND SPINDLE-ASSOCIATED PROTEIN-RELATED"/>
    <property type="match status" value="1"/>
</dbReference>
<sequence length="262" mass="30428">MVIKRIRSEYMKKFKDPKWETCSRCYEELLKYRRTRRLLEQSHNPWFWGDWASDASDSGKSTSQGNHVEPLHLEDETPRCEEVPEQQTTPPDHLTKPVAARSQEIEVPPPNREPEVETNNRRACPVIATEVKLPVPIKPKSRQHASHKPTRTKSQPRKCQDPQDTKDDKENRHPFAMYGSGDRKADTASKKTHNVCPAASTKEIHESALRAKTRREVEKQMKKMDKRRALSVDLEKMAKAKSVADFDPWMTEYMRCYSARSC</sequence>
<feature type="compositionally biased region" description="Polar residues" evidence="1">
    <location>
        <begin position="55"/>
        <end position="66"/>
    </location>
</feature>
<evidence type="ECO:0000313" key="3">
    <source>
        <dbReference type="Proteomes" id="UP001591681"/>
    </source>
</evidence>
<feature type="compositionally biased region" description="Basic and acidic residues" evidence="1">
    <location>
        <begin position="158"/>
        <end position="173"/>
    </location>
</feature>
<gene>
    <name evidence="2" type="ORF">ACEWY4_021463</name>
</gene>
<dbReference type="AlphaFoldDB" id="A0ABD1J938"/>